<feature type="compositionally biased region" description="Basic and acidic residues" evidence="1">
    <location>
        <begin position="82"/>
        <end position="91"/>
    </location>
</feature>
<dbReference type="Proteomes" id="UP000589716">
    <property type="component" value="Unassembled WGS sequence"/>
</dbReference>
<feature type="compositionally biased region" description="Low complexity" evidence="1">
    <location>
        <begin position="136"/>
        <end position="151"/>
    </location>
</feature>
<reference evidence="3 4" key="1">
    <citation type="submission" date="2020-07" db="EMBL/GenBank/DDBJ databases">
        <authorList>
            <person name="Maaloum M."/>
        </authorList>
    </citation>
    <scope>NUCLEOTIDE SEQUENCE [LARGE SCALE GENOMIC DNA]</scope>
    <source>
        <strain evidence="3 4">GCS-AN-3</strain>
    </source>
</reference>
<gene>
    <name evidence="3" type="ORF">H0I39_00095</name>
</gene>
<dbReference type="RefSeq" id="WP_180549152.1">
    <property type="nucleotide sequence ID" value="NZ_JACCKX010000001.1"/>
</dbReference>
<dbReference type="GO" id="GO:0016817">
    <property type="term" value="F:hydrolase activity, acting on acid anhydrides"/>
    <property type="evidence" value="ECO:0007669"/>
    <property type="project" value="InterPro"/>
</dbReference>
<evidence type="ECO:0000313" key="3">
    <source>
        <dbReference type="EMBL" id="NZA00581.1"/>
    </source>
</evidence>
<evidence type="ECO:0000259" key="2">
    <source>
        <dbReference type="Pfam" id="PF08707"/>
    </source>
</evidence>
<feature type="region of interest" description="Disordered" evidence="1">
    <location>
        <begin position="132"/>
        <end position="151"/>
    </location>
</feature>
<sequence>MSAAHELNRAREALGHIPPDLPRDEWVRAGMAAQAAGLDFDAFDSWSAQAASYDSRAARDTWRSFKPGKGVGAGTLYRMATEHGWRDDAKPTRQAQPSPAASPRRPRKPRAQVAPCRCVGALRASYSTACVHRAQGRPGRAARSAARVAPG</sequence>
<dbReference type="Pfam" id="PF08707">
    <property type="entry name" value="PriCT_2"/>
    <property type="match status" value="1"/>
</dbReference>
<feature type="region of interest" description="Disordered" evidence="1">
    <location>
        <begin position="1"/>
        <end position="21"/>
    </location>
</feature>
<feature type="domain" description="Primase C-terminal 2" evidence="2">
    <location>
        <begin position="10"/>
        <end position="80"/>
    </location>
</feature>
<dbReference type="AlphaFoldDB" id="A0A853ISM2"/>
<dbReference type="InterPro" id="IPR014819">
    <property type="entry name" value="PriCT_2"/>
</dbReference>
<proteinExistence type="predicted"/>
<keyword evidence="4" id="KW-1185">Reference proteome</keyword>
<comment type="caution">
    <text evidence="3">The sequence shown here is derived from an EMBL/GenBank/DDBJ whole genome shotgun (WGS) entry which is preliminary data.</text>
</comment>
<feature type="compositionally biased region" description="Basic and acidic residues" evidence="1">
    <location>
        <begin position="1"/>
        <end position="14"/>
    </location>
</feature>
<accession>A0A853ISM2</accession>
<feature type="compositionally biased region" description="Low complexity" evidence="1">
    <location>
        <begin position="93"/>
        <end position="103"/>
    </location>
</feature>
<organism evidence="3 4">
    <name type="scientific">Ottowia beijingensis</name>
    <dbReference type="NCBI Taxonomy" id="1207057"/>
    <lineage>
        <taxon>Bacteria</taxon>
        <taxon>Pseudomonadati</taxon>
        <taxon>Pseudomonadota</taxon>
        <taxon>Betaproteobacteria</taxon>
        <taxon>Burkholderiales</taxon>
        <taxon>Comamonadaceae</taxon>
        <taxon>Ottowia</taxon>
    </lineage>
</organism>
<protein>
    <submittedName>
        <fullName evidence="3">PriCT-2 domain-containing protein</fullName>
    </submittedName>
</protein>
<feature type="region of interest" description="Disordered" evidence="1">
    <location>
        <begin position="82"/>
        <end position="113"/>
    </location>
</feature>
<evidence type="ECO:0000313" key="4">
    <source>
        <dbReference type="Proteomes" id="UP000589716"/>
    </source>
</evidence>
<evidence type="ECO:0000256" key="1">
    <source>
        <dbReference type="SAM" id="MobiDB-lite"/>
    </source>
</evidence>
<dbReference type="EMBL" id="JACCKX010000001">
    <property type="protein sequence ID" value="NZA00581.1"/>
    <property type="molecule type" value="Genomic_DNA"/>
</dbReference>
<name>A0A853ISM2_9BURK</name>